<dbReference type="SMART" id="SM00342">
    <property type="entry name" value="HTH_ARAC"/>
    <property type="match status" value="1"/>
</dbReference>
<dbReference type="InterPro" id="IPR009057">
    <property type="entry name" value="Homeodomain-like_sf"/>
</dbReference>
<keyword evidence="3" id="KW-0804">Transcription</keyword>
<dbReference type="Pfam" id="PF12833">
    <property type="entry name" value="HTH_18"/>
    <property type="match status" value="1"/>
</dbReference>
<dbReference type="Proteomes" id="UP000256321">
    <property type="component" value="Unassembled WGS sequence"/>
</dbReference>
<evidence type="ECO:0000313" key="6">
    <source>
        <dbReference type="EMBL" id="RDU50234.1"/>
    </source>
</evidence>
<keyword evidence="1" id="KW-0805">Transcription regulation</keyword>
<sequence length="300" mass="34595">MDEIVKIDTIDKYNKLYGLETMHPLVGVVDLTKATAYPNHIRMNMGIYSLFLKQTICGDLKYGKKLYDYQEGTIVSFAPGQVIGIDLKEDARPSSVGIVFHPDLIRGTSLGENIKQYSFFSYEVNEALHVSEEEKQIIIDCLDKVRIELSHAIDKHSKILIAKNIELLLDYCMRFYERQFNTRSKVNKDILVQFEKLLDDYFQGRNAENKGYPTVKYFADKVFLSPNYFGDLIKKETGQTAQQHILSKLISLAKDRIVNTNRPVSDIAYELGFQYAQHFSRLFKKNVGCSPNEYKKMNIL</sequence>
<dbReference type="EMBL" id="JACRTI010000008">
    <property type="protein sequence ID" value="MBC8601175.1"/>
    <property type="molecule type" value="Genomic_DNA"/>
</dbReference>
<dbReference type="PROSITE" id="PS01124">
    <property type="entry name" value="HTH_ARAC_FAMILY_2"/>
    <property type="match status" value="1"/>
</dbReference>
<evidence type="ECO:0000313" key="8">
    <source>
        <dbReference type="Proteomes" id="UP000629596"/>
    </source>
</evidence>
<accession>A0A3D8HGV7</accession>
<dbReference type="EMBL" id="QREV01000008">
    <property type="protein sequence ID" value="RDU50234.1"/>
    <property type="molecule type" value="Genomic_DNA"/>
</dbReference>
<dbReference type="SUPFAM" id="SSF46689">
    <property type="entry name" value="Homeodomain-like"/>
    <property type="match status" value="1"/>
</dbReference>
<dbReference type="Gene3D" id="1.10.10.60">
    <property type="entry name" value="Homeodomain-like"/>
    <property type="match status" value="2"/>
</dbReference>
<dbReference type="GO" id="GO:0043565">
    <property type="term" value="F:sequence-specific DNA binding"/>
    <property type="evidence" value="ECO:0007669"/>
    <property type="project" value="InterPro"/>
</dbReference>
<name>A0A3D8HGV7_9BACT</name>
<reference evidence="5 8" key="2">
    <citation type="submission" date="2020-08" db="EMBL/GenBank/DDBJ databases">
        <title>Genome public.</title>
        <authorList>
            <person name="Liu C."/>
            <person name="Sun Q."/>
        </authorList>
    </citation>
    <scope>NUCLEOTIDE SEQUENCE [LARGE SCALE GENOMIC DNA]</scope>
    <source>
        <strain evidence="5 8">426_9</strain>
    </source>
</reference>
<dbReference type="PANTHER" id="PTHR43280">
    <property type="entry name" value="ARAC-FAMILY TRANSCRIPTIONAL REGULATOR"/>
    <property type="match status" value="1"/>
</dbReference>
<proteinExistence type="predicted"/>
<dbReference type="GO" id="GO:0003700">
    <property type="term" value="F:DNA-binding transcription factor activity"/>
    <property type="evidence" value="ECO:0007669"/>
    <property type="project" value="InterPro"/>
</dbReference>
<evidence type="ECO:0000313" key="5">
    <source>
        <dbReference type="EMBL" id="MBC8601175.1"/>
    </source>
</evidence>
<dbReference type="PANTHER" id="PTHR43280:SF32">
    <property type="entry name" value="TRANSCRIPTIONAL REGULATORY PROTEIN"/>
    <property type="match status" value="1"/>
</dbReference>
<dbReference type="Proteomes" id="UP000629596">
    <property type="component" value="Unassembled WGS sequence"/>
</dbReference>
<evidence type="ECO:0000256" key="1">
    <source>
        <dbReference type="ARBA" id="ARBA00023015"/>
    </source>
</evidence>
<dbReference type="RefSeq" id="WP_115498656.1">
    <property type="nucleotide sequence ID" value="NZ_JACRTI010000008.1"/>
</dbReference>
<dbReference type="InterPro" id="IPR020449">
    <property type="entry name" value="Tscrpt_reg_AraC-type_HTH"/>
</dbReference>
<protein>
    <submittedName>
        <fullName evidence="6">AraC family transcriptional regulator</fullName>
    </submittedName>
    <submittedName>
        <fullName evidence="5">Helix-turn-helix transcriptional regulator</fullName>
    </submittedName>
</protein>
<comment type="caution">
    <text evidence="6">The sequence shown here is derived from an EMBL/GenBank/DDBJ whole genome shotgun (WGS) entry which is preliminary data.</text>
</comment>
<dbReference type="AlphaFoldDB" id="A0A3D8HGV7"/>
<evidence type="ECO:0000259" key="4">
    <source>
        <dbReference type="PROSITE" id="PS01124"/>
    </source>
</evidence>
<gene>
    <name evidence="6" type="ORF">DWU89_05610</name>
    <name evidence="5" type="ORF">H8784_05495</name>
</gene>
<keyword evidence="2" id="KW-0238">DNA-binding</keyword>
<feature type="domain" description="HTH araC/xylS-type" evidence="4">
    <location>
        <begin position="196"/>
        <end position="297"/>
    </location>
</feature>
<evidence type="ECO:0000256" key="2">
    <source>
        <dbReference type="ARBA" id="ARBA00023125"/>
    </source>
</evidence>
<evidence type="ECO:0000256" key="3">
    <source>
        <dbReference type="ARBA" id="ARBA00023163"/>
    </source>
</evidence>
<reference evidence="6 7" key="1">
    <citation type="submission" date="2018-07" db="EMBL/GenBank/DDBJ databases">
        <title>Parabacteroides acidifaciens nov. sp., isolated from human feces.</title>
        <authorList>
            <person name="Wang Y.J."/>
        </authorList>
    </citation>
    <scope>NUCLEOTIDE SEQUENCE [LARGE SCALE GENOMIC DNA]</scope>
    <source>
        <strain evidence="6 7">426-9</strain>
    </source>
</reference>
<evidence type="ECO:0000313" key="7">
    <source>
        <dbReference type="Proteomes" id="UP000256321"/>
    </source>
</evidence>
<keyword evidence="8" id="KW-1185">Reference proteome</keyword>
<dbReference type="PRINTS" id="PR00032">
    <property type="entry name" value="HTHARAC"/>
</dbReference>
<organism evidence="6 7">
    <name type="scientific">Parabacteroides acidifaciens</name>
    <dbReference type="NCBI Taxonomy" id="2290935"/>
    <lineage>
        <taxon>Bacteria</taxon>
        <taxon>Pseudomonadati</taxon>
        <taxon>Bacteroidota</taxon>
        <taxon>Bacteroidia</taxon>
        <taxon>Bacteroidales</taxon>
        <taxon>Tannerellaceae</taxon>
        <taxon>Parabacteroides</taxon>
    </lineage>
</organism>
<dbReference type="InterPro" id="IPR018060">
    <property type="entry name" value="HTH_AraC"/>
</dbReference>